<comment type="subcellular location">
    <subcellularLocation>
        <location evidence="1">Membrane</location>
        <topology evidence="1">Single-pass membrane protein</topology>
    </subcellularLocation>
</comment>
<keyword evidence="5" id="KW-0808">Transferase</keyword>
<feature type="chain" id="PRO_5035827602" description="glucuronosyltransferase" evidence="12">
    <location>
        <begin position="18"/>
        <end position="519"/>
    </location>
</feature>
<dbReference type="InterPro" id="IPR002213">
    <property type="entry name" value="UDP_glucos_trans"/>
</dbReference>
<evidence type="ECO:0000256" key="11">
    <source>
        <dbReference type="SAM" id="Phobius"/>
    </source>
</evidence>
<dbReference type="Proteomes" id="UP000494206">
    <property type="component" value="Unassembled WGS sequence"/>
</dbReference>
<evidence type="ECO:0000256" key="5">
    <source>
        <dbReference type="ARBA" id="ARBA00022679"/>
    </source>
</evidence>
<evidence type="ECO:0000256" key="3">
    <source>
        <dbReference type="ARBA" id="ARBA00012544"/>
    </source>
</evidence>
<evidence type="ECO:0000256" key="2">
    <source>
        <dbReference type="ARBA" id="ARBA00009995"/>
    </source>
</evidence>
<sequence>MRAGLLLLLNLVQLATSANILFYVLVLGKSHIDFIDSLVETLVDNGHSVDMILARMNPLVTTNGTSKVSRRFVYELKENPWSSIPHLVKPFEKPRRTINDHSFFIELSTKLCDAGLSHAGLAAFLRARRYDVGVATDFEYCGTSIFRHFGVKSVATVTALPLMEMQIINAGLPSPPAEAQILFETEDLTTIEGRFWNLLRWTYTNYIVQPTLAARNAEVIKKRLDVDLDPRRIHRDVDLMFVNTNEIIERPRAVSHKIKFIGGINLKAPRPLDDQFRRIASRRARGIVVFCFGTQVDSRRFPLAVRRAFVEAFSKFPDYTFIWKYEKQATDDDVEMFKNSTNLFLANWIPQTDLLYDSRVKGFISHVGLNSYLEASYAGVPILAIPLFVDQPYNALSGESIGTTYVLDKTKLSVDNIVKGLDAILHDSKYSINARRIAKMLNVRPNPPKQEFVKWIEFLAKNPMLHKQLNLPGQSMTPFHYYCLDIIFLIIFSIFIFIFILFLIIRRVCTVKLNKNKVD</sequence>
<evidence type="ECO:0000256" key="1">
    <source>
        <dbReference type="ARBA" id="ARBA00004167"/>
    </source>
</evidence>
<dbReference type="CDD" id="cd03784">
    <property type="entry name" value="GT1_Gtf-like"/>
    <property type="match status" value="1"/>
</dbReference>
<keyword evidence="7 12" id="KW-0732">Signal</keyword>
<evidence type="ECO:0000256" key="12">
    <source>
        <dbReference type="SAM" id="SignalP"/>
    </source>
</evidence>
<evidence type="ECO:0000256" key="10">
    <source>
        <dbReference type="ARBA" id="ARBA00047475"/>
    </source>
</evidence>
<dbReference type="Gene3D" id="3.40.50.2000">
    <property type="entry name" value="Glycogen Phosphorylase B"/>
    <property type="match status" value="1"/>
</dbReference>
<dbReference type="SUPFAM" id="SSF53756">
    <property type="entry name" value="UDP-Glycosyltransferase/glycogen phosphorylase"/>
    <property type="match status" value="1"/>
</dbReference>
<keyword evidence="9 11" id="KW-0472">Membrane</keyword>
<dbReference type="PANTHER" id="PTHR48043">
    <property type="entry name" value="EG:EG0003.4 PROTEIN-RELATED"/>
    <property type="match status" value="1"/>
</dbReference>
<dbReference type="GO" id="GO:0015020">
    <property type="term" value="F:glucuronosyltransferase activity"/>
    <property type="evidence" value="ECO:0007669"/>
    <property type="project" value="UniProtKB-EC"/>
</dbReference>
<keyword evidence="6 11" id="KW-0812">Transmembrane</keyword>
<dbReference type="GO" id="GO:0016020">
    <property type="term" value="C:membrane"/>
    <property type="evidence" value="ECO:0007669"/>
    <property type="project" value="UniProtKB-SubCell"/>
</dbReference>
<keyword evidence="8 11" id="KW-1133">Transmembrane helix</keyword>
<evidence type="ECO:0000256" key="9">
    <source>
        <dbReference type="ARBA" id="ARBA00023136"/>
    </source>
</evidence>
<keyword evidence="14" id="KW-1185">Reference proteome</keyword>
<protein>
    <recommendedName>
        <fullName evidence="3">glucuronosyltransferase</fullName>
        <ecNumber evidence="3">2.4.1.17</ecNumber>
    </recommendedName>
</protein>
<comment type="similarity">
    <text evidence="2">Belongs to the UDP-glycosyltransferase family.</text>
</comment>
<dbReference type="FunFam" id="3.40.50.2000:FF:000021">
    <property type="entry name" value="UDP-glucuronosyltransferase"/>
    <property type="match status" value="1"/>
</dbReference>
<evidence type="ECO:0000256" key="8">
    <source>
        <dbReference type="ARBA" id="ARBA00022989"/>
    </source>
</evidence>
<comment type="caution">
    <text evidence="13">The sequence shown here is derived from an EMBL/GenBank/DDBJ whole genome shotgun (WGS) entry which is preliminary data.</text>
</comment>
<dbReference type="Pfam" id="PF00201">
    <property type="entry name" value="UDPGT"/>
    <property type="match status" value="1"/>
</dbReference>
<evidence type="ECO:0000313" key="13">
    <source>
        <dbReference type="EMBL" id="CAB3406900.1"/>
    </source>
</evidence>
<evidence type="ECO:0000256" key="7">
    <source>
        <dbReference type="ARBA" id="ARBA00022729"/>
    </source>
</evidence>
<reference evidence="13 14" key="1">
    <citation type="submission" date="2020-04" db="EMBL/GenBank/DDBJ databases">
        <authorList>
            <person name="Laetsch R D."/>
            <person name="Stevens L."/>
            <person name="Kumar S."/>
            <person name="Blaxter L. M."/>
        </authorList>
    </citation>
    <scope>NUCLEOTIDE SEQUENCE [LARGE SCALE GENOMIC DNA]</scope>
</reference>
<name>A0A8S1ET72_9PELO</name>
<comment type="catalytic activity">
    <reaction evidence="10">
        <text>glucuronate acceptor + UDP-alpha-D-glucuronate = acceptor beta-D-glucuronoside + UDP + H(+)</text>
        <dbReference type="Rhea" id="RHEA:21032"/>
        <dbReference type="ChEBI" id="CHEBI:15378"/>
        <dbReference type="ChEBI" id="CHEBI:58052"/>
        <dbReference type="ChEBI" id="CHEBI:58223"/>
        <dbReference type="ChEBI" id="CHEBI:132367"/>
        <dbReference type="ChEBI" id="CHEBI:132368"/>
        <dbReference type="EC" id="2.4.1.17"/>
    </reaction>
</comment>
<dbReference type="InterPro" id="IPR050271">
    <property type="entry name" value="UDP-glycosyltransferase"/>
</dbReference>
<proteinExistence type="inferred from homology"/>
<gene>
    <name evidence="13" type="ORF">CBOVIS_LOCUS8907</name>
</gene>
<feature type="signal peptide" evidence="12">
    <location>
        <begin position="1"/>
        <end position="17"/>
    </location>
</feature>
<evidence type="ECO:0000313" key="14">
    <source>
        <dbReference type="Proteomes" id="UP000494206"/>
    </source>
</evidence>
<dbReference type="OrthoDB" id="5835829at2759"/>
<dbReference type="PANTHER" id="PTHR48043:SF8">
    <property type="entry name" value="GLUCURONOSYLTRANSFERASE"/>
    <property type="match status" value="1"/>
</dbReference>
<feature type="transmembrane region" description="Helical" evidence="11">
    <location>
        <begin position="479"/>
        <end position="505"/>
    </location>
</feature>
<evidence type="ECO:0000256" key="6">
    <source>
        <dbReference type="ARBA" id="ARBA00022692"/>
    </source>
</evidence>
<dbReference type="EMBL" id="CADEPM010000005">
    <property type="protein sequence ID" value="CAB3406900.1"/>
    <property type="molecule type" value="Genomic_DNA"/>
</dbReference>
<dbReference type="EC" id="2.4.1.17" evidence="3"/>
<accession>A0A8S1ET72</accession>
<evidence type="ECO:0000256" key="4">
    <source>
        <dbReference type="ARBA" id="ARBA00022676"/>
    </source>
</evidence>
<dbReference type="AlphaFoldDB" id="A0A8S1ET72"/>
<keyword evidence="4" id="KW-0328">Glycosyltransferase</keyword>
<organism evidence="13 14">
    <name type="scientific">Caenorhabditis bovis</name>
    <dbReference type="NCBI Taxonomy" id="2654633"/>
    <lineage>
        <taxon>Eukaryota</taxon>
        <taxon>Metazoa</taxon>
        <taxon>Ecdysozoa</taxon>
        <taxon>Nematoda</taxon>
        <taxon>Chromadorea</taxon>
        <taxon>Rhabditida</taxon>
        <taxon>Rhabditina</taxon>
        <taxon>Rhabditomorpha</taxon>
        <taxon>Rhabditoidea</taxon>
        <taxon>Rhabditidae</taxon>
        <taxon>Peloderinae</taxon>
        <taxon>Caenorhabditis</taxon>
    </lineage>
</organism>